<dbReference type="InterPro" id="IPR019662">
    <property type="entry name" value="DUF2516"/>
</dbReference>
<comment type="caution">
    <text evidence="2">The sequence shown here is derived from an EMBL/GenBank/DDBJ whole genome shotgun (WGS) entry which is preliminary data.</text>
</comment>
<name>A0A839QT44_9MICO</name>
<dbReference type="RefSeq" id="WP_183376225.1">
    <property type="nucleotide sequence ID" value="NZ_CBCSFZ010000023.1"/>
</dbReference>
<dbReference type="AlphaFoldDB" id="A0A839QT44"/>
<sequence length="97" mass="10544">MFAFVIASWIQFVLLILTLGVEVWAFINAVRFSNDAYNATFRRPKGFWVALTGGALAVGVLSFLSGGRLFLLSMAAVCVAGVFLADMLPNLKRVTGR</sequence>
<evidence type="ECO:0000313" key="2">
    <source>
        <dbReference type="EMBL" id="MBB3023232.1"/>
    </source>
</evidence>
<accession>A0A839QT44</accession>
<keyword evidence="3" id="KW-1185">Reference proteome</keyword>
<keyword evidence="1" id="KW-0812">Transmembrane</keyword>
<keyword evidence="1" id="KW-0472">Membrane</keyword>
<evidence type="ECO:0000256" key="1">
    <source>
        <dbReference type="SAM" id="Phobius"/>
    </source>
</evidence>
<organism evidence="2 3">
    <name type="scientific">Helcobacillus massiliensis</name>
    <dbReference type="NCBI Taxonomy" id="521392"/>
    <lineage>
        <taxon>Bacteria</taxon>
        <taxon>Bacillati</taxon>
        <taxon>Actinomycetota</taxon>
        <taxon>Actinomycetes</taxon>
        <taxon>Micrococcales</taxon>
        <taxon>Dermabacteraceae</taxon>
        <taxon>Helcobacillus</taxon>
    </lineage>
</organism>
<protein>
    <recommendedName>
        <fullName evidence="4">DUF2516 family protein</fullName>
    </recommendedName>
</protein>
<feature type="transmembrane region" description="Helical" evidence="1">
    <location>
        <begin position="47"/>
        <end position="64"/>
    </location>
</feature>
<reference evidence="2 3" key="1">
    <citation type="submission" date="2020-08" db="EMBL/GenBank/DDBJ databases">
        <title>Sequencing the genomes of 1000 actinobacteria strains.</title>
        <authorList>
            <person name="Klenk H.-P."/>
        </authorList>
    </citation>
    <scope>NUCLEOTIDE SEQUENCE [LARGE SCALE GENOMIC DNA]</scope>
    <source>
        <strain evidence="2 3">DSM 23040</strain>
    </source>
</reference>
<evidence type="ECO:0000313" key="3">
    <source>
        <dbReference type="Proteomes" id="UP000568050"/>
    </source>
</evidence>
<evidence type="ECO:0008006" key="4">
    <source>
        <dbReference type="Google" id="ProtNLM"/>
    </source>
</evidence>
<dbReference type="EMBL" id="JACHWP010000003">
    <property type="protein sequence ID" value="MBB3023232.1"/>
    <property type="molecule type" value="Genomic_DNA"/>
</dbReference>
<dbReference type="Proteomes" id="UP000568050">
    <property type="component" value="Unassembled WGS sequence"/>
</dbReference>
<keyword evidence="1" id="KW-1133">Transmembrane helix</keyword>
<feature type="transmembrane region" description="Helical" evidence="1">
    <location>
        <begin position="70"/>
        <end position="88"/>
    </location>
</feature>
<gene>
    <name evidence="2" type="ORF">FHX50_001517</name>
</gene>
<feature type="transmembrane region" description="Helical" evidence="1">
    <location>
        <begin position="6"/>
        <end position="27"/>
    </location>
</feature>
<proteinExistence type="predicted"/>
<dbReference type="Pfam" id="PF10724">
    <property type="entry name" value="DUF2516"/>
    <property type="match status" value="1"/>
</dbReference>